<accession>A0A2X0VG68</accession>
<protein>
    <recommendedName>
        <fullName evidence="3 12">Thymidylate kinase</fullName>
        <ecNumber evidence="2 12">2.7.4.9</ecNumber>
    </recommendedName>
    <alternativeName>
        <fullName evidence="9 12">dTMP kinase</fullName>
    </alternativeName>
</protein>
<sequence length="212" mass="23579">MQGFFITLEGTEGAGKTTVVPYIKDFIESKGMICECVREPGGTAIAEQIRAILKTPCSEKMDNVTELLLMYAARCQLVNSYIKPKLAQGVCIVCDRHDLSTIAYQGGGRGLSMALIESIRNIALGDFKPDLTLLMDIEPAAGMQRARSRGETDRFELEELSFFTRVRESYLEAAKTRSEVEVIDSSKDREQVRAAVTDIMEKFFNDKTIAMA</sequence>
<evidence type="ECO:0000256" key="2">
    <source>
        <dbReference type="ARBA" id="ARBA00012980"/>
    </source>
</evidence>
<proteinExistence type="inferred from homology"/>
<comment type="catalytic activity">
    <reaction evidence="10 12">
        <text>dTMP + ATP = dTDP + ADP</text>
        <dbReference type="Rhea" id="RHEA:13517"/>
        <dbReference type="ChEBI" id="CHEBI:30616"/>
        <dbReference type="ChEBI" id="CHEBI:58369"/>
        <dbReference type="ChEBI" id="CHEBI:63528"/>
        <dbReference type="ChEBI" id="CHEBI:456216"/>
        <dbReference type="EC" id="2.7.4.9"/>
    </reaction>
</comment>
<dbReference type="PANTHER" id="PTHR10344">
    <property type="entry name" value="THYMIDYLATE KINASE"/>
    <property type="match status" value="1"/>
</dbReference>
<dbReference type="SUPFAM" id="SSF52540">
    <property type="entry name" value="P-loop containing nucleoside triphosphate hydrolases"/>
    <property type="match status" value="1"/>
</dbReference>
<keyword evidence="6 12" id="KW-0547">Nucleotide-binding</keyword>
<dbReference type="PANTHER" id="PTHR10344:SF4">
    <property type="entry name" value="UMP-CMP KINASE 2, MITOCHONDRIAL"/>
    <property type="match status" value="1"/>
</dbReference>
<feature type="domain" description="Thymidylate kinase-like" evidence="13">
    <location>
        <begin position="8"/>
        <end position="195"/>
    </location>
</feature>
<comment type="similarity">
    <text evidence="1 12">Belongs to the thymidylate kinase family.</text>
</comment>
<evidence type="ECO:0000313" key="15">
    <source>
        <dbReference type="Proteomes" id="UP000250086"/>
    </source>
</evidence>
<evidence type="ECO:0000256" key="9">
    <source>
        <dbReference type="ARBA" id="ARBA00029962"/>
    </source>
</evidence>
<evidence type="ECO:0000256" key="11">
    <source>
        <dbReference type="ARBA" id="ARBA00057735"/>
    </source>
</evidence>
<keyword evidence="7 12" id="KW-0418">Kinase</keyword>
<dbReference type="PROSITE" id="PS01331">
    <property type="entry name" value="THYMIDYLATE_KINASE"/>
    <property type="match status" value="1"/>
</dbReference>
<dbReference type="GO" id="GO:0006235">
    <property type="term" value="P:dTTP biosynthetic process"/>
    <property type="evidence" value="ECO:0007669"/>
    <property type="project" value="UniProtKB-UniRule"/>
</dbReference>
<feature type="binding site" evidence="12">
    <location>
        <begin position="10"/>
        <end position="17"/>
    </location>
    <ligand>
        <name>ATP</name>
        <dbReference type="ChEBI" id="CHEBI:30616"/>
    </ligand>
</feature>
<dbReference type="FunFam" id="3.40.50.300:FF:000225">
    <property type="entry name" value="Thymidylate kinase"/>
    <property type="match status" value="1"/>
</dbReference>
<dbReference type="EMBL" id="UAPV01000001">
    <property type="protein sequence ID" value="SPT68673.1"/>
    <property type="molecule type" value="Genomic_DNA"/>
</dbReference>
<dbReference type="RefSeq" id="WP_113742933.1">
    <property type="nucleotide sequence ID" value="NZ_UAPU01000005.1"/>
</dbReference>
<keyword evidence="8 12" id="KW-0067">ATP-binding</keyword>
<evidence type="ECO:0000259" key="13">
    <source>
        <dbReference type="Pfam" id="PF02223"/>
    </source>
</evidence>
<dbReference type="Pfam" id="PF02223">
    <property type="entry name" value="Thymidylate_kin"/>
    <property type="match status" value="1"/>
</dbReference>
<dbReference type="InterPro" id="IPR039430">
    <property type="entry name" value="Thymidylate_kin-like_dom"/>
</dbReference>
<dbReference type="NCBIfam" id="TIGR00041">
    <property type="entry name" value="DTMP_kinase"/>
    <property type="match status" value="1"/>
</dbReference>
<evidence type="ECO:0000256" key="3">
    <source>
        <dbReference type="ARBA" id="ARBA00017144"/>
    </source>
</evidence>
<dbReference type="InterPro" id="IPR018094">
    <property type="entry name" value="Thymidylate_kinase"/>
</dbReference>
<dbReference type="GO" id="GO:0006233">
    <property type="term" value="P:dTDP biosynthetic process"/>
    <property type="evidence" value="ECO:0007669"/>
    <property type="project" value="InterPro"/>
</dbReference>
<dbReference type="InterPro" id="IPR027417">
    <property type="entry name" value="P-loop_NTPase"/>
</dbReference>
<dbReference type="AlphaFoldDB" id="A0A2X0VG68"/>
<evidence type="ECO:0000256" key="8">
    <source>
        <dbReference type="ARBA" id="ARBA00022840"/>
    </source>
</evidence>
<name>A0A2X0VG68_9GAMM</name>
<dbReference type="HAMAP" id="MF_00165">
    <property type="entry name" value="Thymidylate_kinase"/>
    <property type="match status" value="1"/>
</dbReference>
<dbReference type="InterPro" id="IPR018095">
    <property type="entry name" value="Thymidylate_kin_CS"/>
</dbReference>
<evidence type="ECO:0000313" key="14">
    <source>
        <dbReference type="EMBL" id="SPT68673.1"/>
    </source>
</evidence>
<evidence type="ECO:0000256" key="4">
    <source>
        <dbReference type="ARBA" id="ARBA00022679"/>
    </source>
</evidence>
<gene>
    <name evidence="12 14" type="primary">tmk</name>
    <name evidence="14" type="ORF">NCTC13093_00043</name>
</gene>
<dbReference type="EC" id="2.7.4.9" evidence="2 12"/>
<dbReference type="GO" id="GO:0005524">
    <property type="term" value="F:ATP binding"/>
    <property type="evidence" value="ECO:0007669"/>
    <property type="project" value="UniProtKB-UniRule"/>
</dbReference>
<keyword evidence="15" id="KW-1185">Reference proteome</keyword>
<dbReference type="CDD" id="cd01672">
    <property type="entry name" value="TMPK"/>
    <property type="match status" value="1"/>
</dbReference>
<keyword evidence="4 12" id="KW-0808">Transferase</keyword>
<organism evidence="14 15">
    <name type="scientific">Anaerobiospirillum thomasii</name>
    <dbReference type="NCBI Taxonomy" id="179995"/>
    <lineage>
        <taxon>Bacteria</taxon>
        <taxon>Pseudomonadati</taxon>
        <taxon>Pseudomonadota</taxon>
        <taxon>Gammaproteobacteria</taxon>
        <taxon>Aeromonadales</taxon>
        <taxon>Succinivibrionaceae</taxon>
        <taxon>Anaerobiospirillum</taxon>
    </lineage>
</organism>
<comment type="function">
    <text evidence="11 12">Phosphorylation of dTMP to form dTDP in both de novo and salvage pathways of dTTP synthesis.</text>
</comment>
<dbReference type="GO" id="GO:0004798">
    <property type="term" value="F:dTMP kinase activity"/>
    <property type="evidence" value="ECO:0007669"/>
    <property type="project" value="UniProtKB-UniRule"/>
</dbReference>
<evidence type="ECO:0000256" key="1">
    <source>
        <dbReference type="ARBA" id="ARBA00009776"/>
    </source>
</evidence>
<evidence type="ECO:0000256" key="6">
    <source>
        <dbReference type="ARBA" id="ARBA00022741"/>
    </source>
</evidence>
<dbReference type="Gene3D" id="3.40.50.300">
    <property type="entry name" value="P-loop containing nucleotide triphosphate hydrolases"/>
    <property type="match status" value="1"/>
</dbReference>
<evidence type="ECO:0000256" key="5">
    <source>
        <dbReference type="ARBA" id="ARBA00022727"/>
    </source>
</evidence>
<evidence type="ECO:0000256" key="12">
    <source>
        <dbReference type="HAMAP-Rule" id="MF_00165"/>
    </source>
</evidence>
<dbReference type="GO" id="GO:0005829">
    <property type="term" value="C:cytosol"/>
    <property type="evidence" value="ECO:0007669"/>
    <property type="project" value="TreeGrafter"/>
</dbReference>
<evidence type="ECO:0000256" key="7">
    <source>
        <dbReference type="ARBA" id="ARBA00022777"/>
    </source>
</evidence>
<dbReference type="GO" id="GO:0006227">
    <property type="term" value="P:dUDP biosynthetic process"/>
    <property type="evidence" value="ECO:0007669"/>
    <property type="project" value="TreeGrafter"/>
</dbReference>
<keyword evidence="5 12" id="KW-0545">Nucleotide biosynthesis</keyword>
<dbReference type="OrthoDB" id="9774907at2"/>
<reference evidence="14 15" key="1">
    <citation type="submission" date="2018-06" db="EMBL/GenBank/DDBJ databases">
        <authorList>
            <consortium name="Pathogen Informatics"/>
            <person name="Doyle S."/>
        </authorList>
    </citation>
    <scope>NUCLEOTIDE SEQUENCE [LARGE SCALE GENOMIC DNA]</scope>
    <source>
        <strain evidence="14 15">NCTC13093</strain>
    </source>
</reference>
<evidence type="ECO:0000256" key="10">
    <source>
        <dbReference type="ARBA" id="ARBA00048743"/>
    </source>
</evidence>
<dbReference type="Proteomes" id="UP000250086">
    <property type="component" value="Unassembled WGS sequence"/>
</dbReference>